<feature type="compositionally biased region" description="Basic and acidic residues" evidence="1">
    <location>
        <begin position="128"/>
        <end position="140"/>
    </location>
</feature>
<organism evidence="2 3">
    <name type="scientific">Candida boidinii</name>
    <name type="common">Yeast</name>
    <dbReference type="NCBI Taxonomy" id="5477"/>
    <lineage>
        <taxon>Eukaryota</taxon>
        <taxon>Fungi</taxon>
        <taxon>Dikarya</taxon>
        <taxon>Ascomycota</taxon>
        <taxon>Saccharomycotina</taxon>
        <taxon>Pichiomycetes</taxon>
        <taxon>Pichiales</taxon>
        <taxon>Pichiaceae</taxon>
        <taxon>Ogataea</taxon>
        <taxon>Ogataea/Candida clade</taxon>
    </lineage>
</organism>
<feature type="region of interest" description="Disordered" evidence="1">
    <location>
        <begin position="91"/>
        <end position="141"/>
    </location>
</feature>
<comment type="caution">
    <text evidence="2">The sequence shown here is derived from an EMBL/GenBank/DDBJ whole genome shotgun (WGS) entry which is preliminary data.</text>
</comment>
<reference evidence="2" key="1">
    <citation type="submission" date="2023-04" db="EMBL/GenBank/DDBJ databases">
        <title>Candida boidinii NBRC 10035.</title>
        <authorList>
            <person name="Ichikawa N."/>
            <person name="Sato H."/>
            <person name="Tonouchi N."/>
        </authorList>
    </citation>
    <scope>NUCLEOTIDE SEQUENCE</scope>
    <source>
        <strain evidence="2">NBRC 10035</strain>
    </source>
</reference>
<feature type="region of interest" description="Disordered" evidence="1">
    <location>
        <begin position="307"/>
        <end position="333"/>
    </location>
</feature>
<evidence type="ECO:0000313" key="3">
    <source>
        <dbReference type="Proteomes" id="UP001165120"/>
    </source>
</evidence>
<sequence length="442" mass="48469">MLHLQQNPSTPILQNPVPVPFFMQNQGLLHPQLQQSLFLQQQNPGFAPFNPLSQNFFSPNMNSFLPPPPQQLLPQFNKMMITQQQILGMNPLQQQQQQQQDAASRSTAGTPKPEFIAPAPSSFSKPTFDLRNKRSKESNSKELLTLLKTKESPKISNLTLNGDSTIESESTRKNLLLKQLFNKITNGNELQNPIDENKNKPITILKRENNLNDDNLSSEINKKLGNNNTNSNKLPAKKVTILKRGQSPVDFGMTENNSKVNNNVQPSESKPSNVIKILKRGESLDNDSGSTNELSPKEPTANKLLDILKSSNPGSFPTSPLGSRPESPAIGTPSAAANLLGLLSRSGESSPSPAAAQAIESNSQNLLNLLGKKPSPVKTEANNLPKASPRELLNILHKPHPVPLPNSSNHTIDQIHRDVVSPPPQASVNQLLNILHKSPTFE</sequence>
<dbReference type="Proteomes" id="UP001165120">
    <property type="component" value="Unassembled WGS sequence"/>
</dbReference>
<keyword evidence="3" id="KW-1185">Reference proteome</keyword>
<name>A0A9W6T5C7_CANBO</name>
<accession>A0A9W6T5C7</accession>
<feature type="compositionally biased region" description="Polar residues" evidence="1">
    <location>
        <begin position="309"/>
        <end position="321"/>
    </location>
</feature>
<feature type="region of interest" description="Disordered" evidence="1">
    <location>
        <begin position="248"/>
        <end position="272"/>
    </location>
</feature>
<dbReference type="AlphaFoldDB" id="A0A9W6T5C7"/>
<evidence type="ECO:0000256" key="1">
    <source>
        <dbReference type="SAM" id="MobiDB-lite"/>
    </source>
</evidence>
<feature type="compositionally biased region" description="Polar residues" evidence="1">
    <location>
        <begin position="254"/>
        <end position="272"/>
    </location>
</feature>
<proteinExistence type="predicted"/>
<gene>
    <name evidence="2" type="ORF">Cboi02_000550900</name>
</gene>
<protein>
    <submittedName>
        <fullName evidence="2">Unnamed protein product</fullName>
    </submittedName>
</protein>
<evidence type="ECO:0000313" key="2">
    <source>
        <dbReference type="EMBL" id="GME77362.1"/>
    </source>
</evidence>
<dbReference type="EMBL" id="BSXN01002694">
    <property type="protein sequence ID" value="GME77362.1"/>
    <property type="molecule type" value="Genomic_DNA"/>
</dbReference>